<reference evidence="3" key="2">
    <citation type="journal article" date="2023" name="BMC Genomics">
        <title>Pest status, molecular evolution, and epigenetic factors derived from the genome assembly of Frankliniella fusca, a thysanopteran phytovirus vector.</title>
        <authorList>
            <person name="Catto M.A."/>
            <person name="Labadie P.E."/>
            <person name="Jacobson A.L."/>
            <person name="Kennedy G.G."/>
            <person name="Srinivasan R."/>
            <person name="Hunt B.G."/>
        </authorList>
    </citation>
    <scope>NUCLEOTIDE SEQUENCE</scope>
    <source>
        <strain evidence="3">PL_HMW_Pooled</strain>
    </source>
</reference>
<dbReference type="EMBL" id="JAHWGI010000279">
    <property type="protein sequence ID" value="KAK3911593.1"/>
    <property type="molecule type" value="Genomic_DNA"/>
</dbReference>
<accession>A0AAE1HB97</accession>
<evidence type="ECO:0000313" key="4">
    <source>
        <dbReference type="Proteomes" id="UP001219518"/>
    </source>
</evidence>
<dbReference type="AlphaFoldDB" id="A0AAE1HB97"/>
<feature type="compositionally biased region" description="Low complexity" evidence="1">
    <location>
        <begin position="68"/>
        <end position="80"/>
    </location>
</feature>
<feature type="non-terminal residue" evidence="3">
    <location>
        <position position="1"/>
    </location>
</feature>
<reference evidence="3" key="1">
    <citation type="submission" date="2021-07" db="EMBL/GenBank/DDBJ databases">
        <authorList>
            <person name="Catto M.A."/>
            <person name="Jacobson A."/>
            <person name="Kennedy G."/>
            <person name="Labadie P."/>
            <person name="Hunt B.G."/>
            <person name="Srinivasan R."/>
        </authorList>
    </citation>
    <scope>NUCLEOTIDE SEQUENCE</scope>
    <source>
        <strain evidence="3">PL_HMW_Pooled</strain>
        <tissue evidence="3">Head</tissue>
    </source>
</reference>
<keyword evidence="4" id="KW-1185">Reference proteome</keyword>
<dbReference type="Proteomes" id="UP001219518">
    <property type="component" value="Unassembled WGS sequence"/>
</dbReference>
<name>A0AAE1HB97_9NEOP</name>
<evidence type="ECO:0000256" key="1">
    <source>
        <dbReference type="SAM" id="MobiDB-lite"/>
    </source>
</evidence>
<gene>
    <name evidence="2" type="ORF">KUF71_004501</name>
    <name evidence="3" type="ORF">KUF71_007288</name>
</gene>
<dbReference type="EMBL" id="JAHWGI010000789">
    <property type="protein sequence ID" value="KAK3917843.1"/>
    <property type="molecule type" value="Genomic_DNA"/>
</dbReference>
<protein>
    <submittedName>
        <fullName evidence="3">5'-3' exoribonuclease 2</fullName>
    </submittedName>
</protein>
<evidence type="ECO:0000313" key="3">
    <source>
        <dbReference type="EMBL" id="KAK3917843.1"/>
    </source>
</evidence>
<feature type="region of interest" description="Disordered" evidence="1">
    <location>
        <begin position="39"/>
        <end position="80"/>
    </location>
</feature>
<sequence>MSADKTFQKYIIISPAALKRLRGEGSMVAKLDAEREARLEKASSKKGNYDDFLRETQQQQQRRRQQRRQQQQQQLRQEQA</sequence>
<proteinExistence type="predicted"/>
<feature type="compositionally biased region" description="Basic and acidic residues" evidence="1">
    <location>
        <begin position="39"/>
        <end position="54"/>
    </location>
</feature>
<evidence type="ECO:0000313" key="2">
    <source>
        <dbReference type="EMBL" id="KAK3911593.1"/>
    </source>
</evidence>
<organism evidence="3 4">
    <name type="scientific">Frankliniella fusca</name>
    <dbReference type="NCBI Taxonomy" id="407009"/>
    <lineage>
        <taxon>Eukaryota</taxon>
        <taxon>Metazoa</taxon>
        <taxon>Ecdysozoa</taxon>
        <taxon>Arthropoda</taxon>
        <taxon>Hexapoda</taxon>
        <taxon>Insecta</taxon>
        <taxon>Pterygota</taxon>
        <taxon>Neoptera</taxon>
        <taxon>Paraneoptera</taxon>
        <taxon>Thysanoptera</taxon>
        <taxon>Terebrantia</taxon>
        <taxon>Thripoidea</taxon>
        <taxon>Thripidae</taxon>
        <taxon>Frankliniella</taxon>
    </lineage>
</organism>
<comment type="caution">
    <text evidence="3">The sequence shown here is derived from an EMBL/GenBank/DDBJ whole genome shotgun (WGS) entry which is preliminary data.</text>
</comment>